<proteinExistence type="predicted"/>
<dbReference type="EMBL" id="DSUJ01000008">
    <property type="protein sequence ID" value="HFI91411.1"/>
    <property type="molecule type" value="Genomic_DNA"/>
</dbReference>
<evidence type="ECO:0000313" key="2">
    <source>
        <dbReference type="EMBL" id="HFI91411.1"/>
    </source>
</evidence>
<gene>
    <name evidence="2" type="ORF">ENS31_07765</name>
</gene>
<feature type="signal peptide" evidence="1">
    <location>
        <begin position="1"/>
        <end position="19"/>
    </location>
</feature>
<dbReference type="AlphaFoldDB" id="A0A7V3E723"/>
<protein>
    <recommendedName>
        <fullName evidence="3">Long-chain fatty acid transport protein</fullName>
    </recommendedName>
</protein>
<dbReference type="SUPFAM" id="SSF56935">
    <property type="entry name" value="Porins"/>
    <property type="match status" value="1"/>
</dbReference>
<evidence type="ECO:0000256" key="1">
    <source>
        <dbReference type="SAM" id="SignalP"/>
    </source>
</evidence>
<accession>A0A7V3E723</accession>
<feature type="chain" id="PRO_5030819675" description="Long-chain fatty acid transport protein" evidence="1">
    <location>
        <begin position="20"/>
        <end position="414"/>
    </location>
</feature>
<keyword evidence="1" id="KW-0732">Signal</keyword>
<evidence type="ECO:0008006" key="3">
    <source>
        <dbReference type="Google" id="ProtNLM"/>
    </source>
</evidence>
<comment type="caution">
    <text evidence="2">The sequence shown here is derived from an EMBL/GenBank/DDBJ whole genome shotgun (WGS) entry which is preliminary data.</text>
</comment>
<name>A0A7V3E723_9BACT</name>
<dbReference type="RefSeq" id="WP_304147016.1">
    <property type="nucleotide sequence ID" value="NZ_JAOAIE010000103.1"/>
</dbReference>
<sequence>MKLNFVIVFLLALSSIIYSQSSSPYTRYGIGDLKYSFSARQQGMGQLGVSLLDKSHISTTNPASWSDFNRTRIEFGLAYNGITISNNSTSYFTAETEIEGFTFGFPVSSDYGIGVAAGLIPYSRISYKAIQNYQSTDTLISDYSITYEGKGGLSKLFIGSSYRLPFDFSIGATLDYYFGNLNYFSTLKFKNENNYTAEYNLSYRPTGFGTTLGFISSNLNEFFKTDFISDVRIGGSINYISKLDTDTILTTTSSILVDTIAQSRTKIEIPLRINLGLSFIIGKNYLVTLDYSSQNFNDFKIADRKVNELRDGFKFSTGFEFIPTQQLGMTFWERVNWRFGLSYEKTPYYFRNTGINQYSIFSGLTFPLGSDNSIDLALQYSLRGTTENNLLKENVIKLNLGISFGELWFLRYEK</sequence>
<organism evidence="2">
    <name type="scientific">Ignavibacterium album</name>
    <dbReference type="NCBI Taxonomy" id="591197"/>
    <lineage>
        <taxon>Bacteria</taxon>
        <taxon>Pseudomonadati</taxon>
        <taxon>Ignavibacteriota</taxon>
        <taxon>Ignavibacteria</taxon>
        <taxon>Ignavibacteriales</taxon>
        <taxon>Ignavibacteriaceae</taxon>
        <taxon>Ignavibacterium</taxon>
    </lineage>
</organism>
<dbReference type="Gene3D" id="2.40.160.60">
    <property type="entry name" value="Outer membrane protein transport protein (OMPP1/FadL/TodX)"/>
    <property type="match status" value="1"/>
</dbReference>
<reference evidence="2" key="1">
    <citation type="journal article" date="2020" name="mSystems">
        <title>Genome- and Community-Level Interaction Insights into Carbon Utilization and Element Cycling Functions of Hydrothermarchaeota in Hydrothermal Sediment.</title>
        <authorList>
            <person name="Zhou Z."/>
            <person name="Liu Y."/>
            <person name="Xu W."/>
            <person name="Pan J."/>
            <person name="Luo Z.H."/>
            <person name="Li M."/>
        </authorList>
    </citation>
    <scope>NUCLEOTIDE SEQUENCE [LARGE SCALE GENOMIC DNA]</scope>
    <source>
        <strain evidence="2">SpSt-479</strain>
    </source>
</reference>